<feature type="domain" description="Transglycosylase SLT" evidence="2">
    <location>
        <begin position="36"/>
        <end position="134"/>
    </location>
</feature>
<dbReference type="PANTHER" id="PTHR37423">
    <property type="entry name" value="SOLUBLE LYTIC MUREIN TRANSGLYCOSYLASE-RELATED"/>
    <property type="match status" value="1"/>
</dbReference>
<evidence type="ECO:0000259" key="2">
    <source>
        <dbReference type="Pfam" id="PF01464"/>
    </source>
</evidence>
<organism evidence="3 4">
    <name type="scientific">Eisenbergiella massiliensis</name>
    <dbReference type="NCBI Taxonomy" id="1720294"/>
    <lineage>
        <taxon>Bacteria</taxon>
        <taxon>Bacillati</taxon>
        <taxon>Bacillota</taxon>
        <taxon>Clostridia</taxon>
        <taxon>Lachnospirales</taxon>
        <taxon>Lachnospiraceae</taxon>
        <taxon>Eisenbergiella</taxon>
    </lineage>
</organism>
<gene>
    <name evidence="3" type="ORF">DWY69_27185</name>
</gene>
<dbReference type="AlphaFoldDB" id="A0A3E3IBV0"/>
<feature type="chain" id="PRO_5017673659" description="Transglycosylase SLT domain-containing protein" evidence="1">
    <location>
        <begin position="24"/>
        <end position="159"/>
    </location>
</feature>
<dbReference type="CDD" id="cd00254">
    <property type="entry name" value="LT-like"/>
    <property type="match status" value="1"/>
</dbReference>
<dbReference type="Gene3D" id="1.10.530.10">
    <property type="match status" value="1"/>
</dbReference>
<reference evidence="3 4" key="1">
    <citation type="submission" date="2018-08" db="EMBL/GenBank/DDBJ databases">
        <title>A genome reference for cultivated species of the human gut microbiota.</title>
        <authorList>
            <person name="Zou Y."/>
            <person name="Xue W."/>
            <person name="Luo G."/>
        </authorList>
    </citation>
    <scope>NUCLEOTIDE SEQUENCE [LARGE SCALE GENOMIC DNA]</scope>
    <source>
        <strain evidence="3 4">AF26-4BH</strain>
    </source>
</reference>
<dbReference type="InterPro" id="IPR023346">
    <property type="entry name" value="Lysozyme-like_dom_sf"/>
</dbReference>
<evidence type="ECO:0000256" key="1">
    <source>
        <dbReference type="SAM" id="SignalP"/>
    </source>
</evidence>
<feature type="signal peptide" evidence="1">
    <location>
        <begin position="1"/>
        <end position="23"/>
    </location>
</feature>
<dbReference type="PANTHER" id="PTHR37423:SF2">
    <property type="entry name" value="MEMBRANE-BOUND LYTIC MUREIN TRANSGLYCOSYLASE C"/>
    <property type="match status" value="1"/>
</dbReference>
<dbReference type="Pfam" id="PF01464">
    <property type="entry name" value="SLT"/>
    <property type="match status" value="1"/>
</dbReference>
<name>A0A3E3IBV0_9FIRM</name>
<dbReference type="RefSeq" id="WP_049942328.1">
    <property type="nucleotide sequence ID" value="NZ_JBKVAZ010000010.1"/>
</dbReference>
<dbReference type="OrthoDB" id="1864076at2"/>
<dbReference type="InterPro" id="IPR008258">
    <property type="entry name" value="Transglycosylase_SLT_dom_1"/>
</dbReference>
<proteinExistence type="predicted"/>
<sequence>MKGKIILLTVCILLVLPALPIRAAEPMEEEAVAQLAEEVGDMYQICPELLQAIAWKESRYCPEVESKGCTGLMQVAGRWHQERMKELGADNLKDAHQNMLVAADYLQELVETYGDPVMVLMVYNGDSRAEDYWKGHCGPSDYAEEILELSAQLEVQHGK</sequence>
<protein>
    <recommendedName>
        <fullName evidence="2">Transglycosylase SLT domain-containing protein</fullName>
    </recommendedName>
</protein>
<dbReference type="EMBL" id="QVLU01000039">
    <property type="protein sequence ID" value="RGE64548.1"/>
    <property type="molecule type" value="Genomic_DNA"/>
</dbReference>
<comment type="caution">
    <text evidence="3">The sequence shown here is derived from an EMBL/GenBank/DDBJ whole genome shotgun (WGS) entry which is preliminary data.</text>
</comment>
<keyword evidence="1" id="KW-0732">Signal</keyword>
<evidence type="ECO:0000313" key="3">
    <source>
        <dbReference type="EMBL" id="RGE64548.1"/>
    </source>
</evidence>
<dbReference type="SUPFAM" id="SSF53955">
    <property type="entry name" value="Lysozyme-like"/>
    <property type="match status" value="1"/>
</dbReference>
<dbReference type="Proteomes" id="UP000261166">
    <property type="component" value="Unassembled WGS sequence"/>
</dbReference>
<accession>A0A3E3IBV0</accession>
<evidence type="ECO:0000313" key="4">
    <source>
        <dbReference type="Proteomes" id="UP000261166"/>
    </source>
</evidence>